<dbReference type="Proteomes" id="UP001396334">
    <property type="component" value="Unassembled WGS sequence"/>
</dbReference>
<comment type="caution">
    <text evidence="5">The sequence shown here is derived from an EMBL/GenBank/DDBJ whole genome shotgun (WGS) entry which is preliminary data.</text>
</comment>
<dbReference type="PANTHER" id="PTHR21495">
    <property type="entry name" value="NUCLEOPORIN-RELATED"/>
    <property type="match status" value="1"/>
</dbReference>
<reference evidence="5 6" key="1">
    <citation type="journal article" date="2024" name="G3 (Bethesda)">
        <title>Genome assembly of Hibiscus sabdariffa L. provides insights into metabolisms of medicinal natural products.</title>
        <authorList>
            <person name="Kim T."/>
        </authorList>
    </citation>
    <scope>NUCLEOTIDE SEQUENCE [LARGE SCALE GENOMIC DNA]</scope>
    <source>
        <strain evidence="5">TK-2024</strain>
        <tissue evidence="5">Old leaves</tissue>
    </source>
</reference>
<keyword evidence="4" id="KW-0732">Signal</keyword>
<comment type="subcellular location">
    <subcellularLocation>
        <location evidence="4">Secreted</location>
        <location evidence="4">Extracellular space</location>
        <location evidence="4">Apoplast</location>
    </subcellularLocation>
</comment>
<dbReference type="EMBL" id="JBBPBN010001958">
    <property type="protein sequence ID" value="KAK8477063.1"/>
    <property type="molecule type" value="Genomic_DNA"/>
</dbReference>
<feature type="chain" id="PRO_5044978795" description="Dirigent protein" evidence="4">
    <location>
        <begin position="25"/>
        <end position="184"/>
    </location>
</feature>
<keyword evidence="4" id="KW-0052">Apoplast</keyword>
<keyword evidence="3 4" id="KW-0964">Secreted</keyword>
<dbReference type="Gene3D" id="2.40.480.10">
    <property type="entry name" value="Allene oxide cyclase-like"/>
    <property type="match status" value="1"/>
</dbReference>
<sequence>MEKSLTLAWILVLCTAMAVAPCRGYYSDAKPYVPVPKKVTHLHFFMHDTISGKHPSAVVVAHPNITTASNDTFGFVVVIDDPLTVGPDVNSKLIGNAQGLWVSTGRDVACLTVYIDFGFMEGEFNGSSISVFSRNTIEETERELAVVGGRGKFRMAQGYAHLKTYYANFTTGDAIVEYKVTVIH</sequence>
<name>A0ABR1ZB73_9ROSI</name>
<accession>A0ABR1ZB73</accession>
<dbReference type="Pfam" id="PF03018">
    <property type="entry name" value="Dirigent"/>
    <property type="match status" value="1"/>
</dbReference>
<comment type="similarity">
    <text evidence="1 4">Belongs to the plant dirigent protein family.</text>
</comment>
<evidence type="ECO:0000256" key="2">
    <source>
        <dbReference type="ARBA" id="ARBA00011738"/>
    </source>
</evidence>
<evidence type="ECO:0000313" key="5">
    <source>
        <dbReference type="EMBL" id="KAK8477063.1"/>
    </source>
</evidence>
<proteinExistence type="inferred from homology"/>
<protein>
    <recommendedName>
        <fullName evidence="4">Dirigent protein</fullName>
    </recommendedName>
</protein>
<comment type="subunit">
    <text evidence="2 4">Homodimer.</text>
</comment>
<keyword evidence="6" id="KW-1185">Reference proteome</keyword>
<evidence type="ECO:0000256" key="3">
    <source>
        <dbReference type="ARBA" id="ARBA00022525"/>
    </source>
</evidence>
<evidence type="ECO:0000256" key="4">
    <source>
        <dbReference type="RuleBase" id="RU363099"/>
    </source>
</evidence>
<dbReference type="InterPro" id="IPR044859">
    <property type="entry name" value="Allene_oxi_cyc_Dirigent"/>
</dbReference>
<evidence type="ECO:0000313" key="6">
    <source>
        <dbReference type="Proteomes" id="UP001396334"/>
    </source>
</evidence>
<dbReference type="InterPro" id="IPR004265">
    <property type="entry name" value="Dirigent"/>
</dbReference>
<organism evidence="5 6">
    <name type="scientific">Hibiscus sabdariffa</name>
    <name type="common">roselle</name>
    <dbReference type="NCBI Taxonomy" id="183260"/>
    <lineage>
        <taxon>Eukaryota</taxon>
        <taxon>Viridiplantae</taxon>
        <taxon>Streptophyta</taxon>
        <taxon>Embryophyta</taxon>
        <taxon>Tracheophyta</taxon>
        <taxon>Spermatophyta</taxon>
        <taxon>Magnoliopsida</taxon>
        <taxon>eudicotyledons</taxon>
        <taxon>Gunneridae</taxon>
        <taxon>Pentapetalae</taxon>
        <taxon>rosids</taxon>
        <taxon>malvids</taxon>
        <taxon>Malvales</taxon>
        <taxon>Malvaceae</taxon>
        <taxon>Malvoideae</taxon>
        <taxon>Hibiscus</taxon>
    </lineage>
</organism>
<comment type="function">
    <text evidence="4">Dirigent proteins impart stereoselectivity on the phenoxy radical-coupling reaction, yielding optically active lignans from two molecules of coniferyl alcohol in the biosynthesis of lignans, flavonolignans, and alkaloids and thus plays a central role in plant secondary metabolism.</text>
</comment>
<gene>
    <name evidence="5" type="ORF">V6N11_060109</name>
</gene>
<feature type="signal peptide" evidence="4">
    <location>
        <begin position="1"/>
        <end position="24"/>
    </location>
</feature>
<evidence type="ECO:0000256" key="1">
    <source>
        <dbReference type="ARBA" id="ARBA00010746"/>
    </source>
</evidence>